<dbReference type="AlphaFoldDB" id="A0A5J9UBR0"/>
<evidence type="ECO:0000259" key="1">
    <source>
        <dbReference type="PROSITE" id="PS50144"/>
    </source>
</evidence>
<sequence length="131" mass="14415">MADSQQPPGARTASTCSAATARGTHAFKIADYSLHKNSLGSRKFIRSAAFAVGGYDWCVRYYPDGDGVGDLAVYLELLTKNAKVRALFQFTLIDHVNASQSLIENSVVTMMIFFPFISRIFLITCRADPQL</sequence>
<dbReference type="CDD" id="cd00121">
    <property type="entry name" value="MATH"/>
    <property type="match status" value="1"/>
</dbReference>
<dbReference type="PANTHER" id="PTHR26379">
    <property type="entry name" value="BTB/POZ AND MATH DOMAIN-CONTAINING PROTEIN 1"/>
    <property type="match status" value="1"/>
</dbReference>
<gene>
    <name evidence="2" type="ORF">EJB05_30754</name>
</gene>
<dbReference type="PROSITE" id="PS50144">
    <property type="entry name" value="MATH"/>
    <property type="match status" value="1"/>
</dbReference>
<comment type="caution">
    <text evidence="2">The sequence shown here is derived from an EMBL/GenBank/DDBJ whole genome shotgun (WGS) entry which is preliminary data.</text>
</comment>
<accession>A0A5J9UBR0</accession>
<protein>
    <recommendedName>
        <fullName evidence="1">MATH domain-containing protein</fullName>
    </recommendedName>
</protein>
<dbReference type="InterPro" id="IPR008974">
    <property type="entry name" value="TRAF-like"/>
</dbReference>
<keyword evidence="3" id="KW-1185">Reference proteome</keyword>
<evidence type="ECO:0000313" key="2">
    <source>
        <dbReference type="EMBL" id="TVU21135.1"/>
    </source>
</evidence>
<dbReference type="EMBL" id="RWGY01000026">
    <property type="protein sequence ID" value="TVU21135.1"/>
    <property type="molecule type" value="Genomic_DNA"/>
</dbReference>
<dbReference type="Proteomes" id="UP000324897">
    <property type="component" value="Unassembled WGS sequence"/>
</dbReference>
<dbReference type="Pfam" id="PF22486">
    <property type="entry name" value="MATH_2"/>
    <property type="match status" value="1"/>
</dbReference>
<evidence type="ECO:0000313" key="3">
    <source>
        <dbReference type="Proteomes" id="UP000324897"/>
    </source>
</evidence>
<dbReference type="PANTHER" id="PTHR26379:SF428">
    <property type="entry name" value="GENOME ASSEMBLY, CHROMOSOME: II"/>
    <property type="match status" value="1"/>
</dbReference>
<organism evidence="2 3">
    <name type="scientific">Eragrostis curvula</name>
    <name type="common">weeping love grass</name>
    <dbReference type="NCBI Taxonomy" id="38414"/>
    <lineage>
        <taxon>Eukaryota</taxon>
        <taxon>Viridiplantae</taxon>
        <taxon>Streptophyta</taxon>
        <taxon>Embryophyta</taxon>
        <taxon>Tracheophyta</taxon>
        <taxon>Spermatophyta</taxon>
        <taxon>Magnoliopsida</taxon>
        <taxon>Liliopsida</taxon>
        <taxon>Poales</taxon>
        <taxon>Poaceae</taxon>
        <taxon>PACMAD clade</taxon>
        <taxon>Chloridoideae</taxon>
        <taxon>Eragrostideae</taxon>
        <taxon>Eragrostidinae</taxon>
        <taxon>Eragrostis</taxon>
    </lineage>
</organism>
<dbReference type="InterPro" id="IPR045005">
    <property type="entry name" value="BPM1-6"/>
</dbReference>
<proteinExistence type="predicted"/>
<dbReference type="Gene3D" id="2.60.210.10">
    <property type="entry name" value="Apoptosis, Tumor Necrosis Factor Receptor Associated Protein 2, Chain A"/>
    <property type="match status" value="1"/>
</dbReference>
<feature type="non-terminal residue" evidence="2">
    <location>
        <position position="1"/>
    </location>
</feature>
<dbReference type="InterPro" id="IPR002083">
    <property type="entry name" value="MATH/TRAF_dom"/>
</dbReference>
<dbReference type="Gramene" id="TVU21135">
    <property type="protein sequence ID" value="TVU21135"/>
    <property type="gene ID" value="EJB05_30754"/>
</dbReference>
<dbReference type="GO" id="GO:0016567">
    <property type="term" value="P:protein ubiquitination"/>
    <property type="evidence" value="ECO:0007669"/>
    <property type="project" value="InterPro"/>
</dbReference>
<dbReference type="OrthoDB" id="695787at2759"/>
<name>A0A5J9UBR0_9POAL</name>
<dbReference type="SUPFAM" id="SSF49599">
    <property type="entry name" value="TRAF domain-like"/>
    <property type="match status" value="1"/>
</dbReference>
<feature type="domain" description="MATH" evidence="1">
    <location>
        <begin position="22"/>
        <end position="131"/>
    </location>
</feature>
<reference evidence="2 3" key="1">
    <citation type="journal article" date="2019" name="Sci. Rep.">
        <title>A high-quality genome of Eragrostis curvula grass provides insights into Poaceae evolution and supports new strategies to enhance forage quality.</title>
        <authorList>
            <person name="Carballo J."/>
            <person name="Santos B.A.C.M."/>
            <person name="Zappacosta D."/>
            <person name="Garbus I."/>
            <person name="Selva J.P."/>
            <person name="Gallo C.A."/>
            <person name="Diaz A."/>
            <person name="Albertini E."/>
            <person name="Caccamo M."/>
            <person name="Echenique V."/>
        </authorList>
    </citation>
    <scope>NUCLEOTIDE SEQUENCE [LARGE SCALE GENOMIC DNA]</scope>
    <source>
        <strain evidence="3">cv. Victoria</strain>
        <tissue evidence="2">Leaf</tissue>
    </source>
</reference>